<comment type="caution">
    <text evidence="3">The sequence shown here is derived from an EMBL/GenBank/DDBJ whole genome shotgun (WGS) entry which is preliminary data.</text>
</comment>
<dbReference type="EMBL" id="JADBGI010000005">
    <property type="protein sequence ID" value="MBE2998572.1"/>
    <property type="molecule type" value="Genomic_DNA"/>
</dbReference>
<sequence>MPAAHARRRPPILRGQGRLYDAVAVLTRTGVGWAFAAHALGLRGRETELSEHASGTALAPLGLVAPVLPALLVATSIAFAVGLLTWVSGPLLAVTALLGHLAPAGTGFAPFPGWGTSALVVAVCLLMAAGPGRWSWDHLVLGPPPREPARTGQRRRPSPRADSSPVSHRRPEHAPPLLYPVGQAEFRRP</sequence>
<protein>
    <submittedName>
        <fullName evidence="3">DoxX family protein</fullName>
    </submittedName>
</protein>
<feature type="region of interest" description="Disordered" evidence="1">
    <location>
        <begin position="142"/>
        <end position="189"/>
    </location>
</feature>
<dbReference type="Proteomes" id="UP000806528">
    <property type="component" value="Unassembled WGS sequence"/>
</dbReference>
<reference evidence="3 4" key="1">
    <citation type="submission" date="2020-09" db="EMBL/GenBank/DDBJ databases">
        <title>Diversity and distribution of actinomycetes associated with coral in the coast of Hainan.</title>
        <authorList>
            <person name="Li F."/>
        </authorList>
    </citation>
    <scope>NUCLEOTIDE SEQUENCE [LARGE SCALE GENOMIC DNA]</scope>
    <source>
        <strain evidence="3 4">HNM0947</strain>
    </source>
</reference>
<keyword evidence="2" id="KW-1133">Transmembrane helix</keyword>
<evidence type="ECO:0000313" key="4">
    <source>
        <dbReference type="Proteomes" id="UP000806528"/>
    </source>
</evidence>
<gene>
    <name evidence="3" type="ORF">IDM40_07630</name>
</gene>
<dbReference type="RefSeq" id="WP_193121211.1">
    <property type="nucleotide sequence ID" value="NZ_JADBGI010000005.1"/>
</dbReference>
<keyword evidence="2" id="KW-0812">Transmembrane</keyword>
<evidence type="ECO:0000256" key="1">
    <source>
        <dbReference type="SAM" id="MobiDB-lite"/>
    </source>
</evidence>
<feature type="transmembrane region" description="Helical" evidence="2">
    <location>
        <begin position="61"/>
        <end position="84"/>
    </location>
</feature>
<proteinExistence type="predicted"/>
<accession>A0ABR9P434</accession>
<evidence type="ECO:0000313" key="3">
    <source>
        <dbReference type="EMBL" id="MBE2998572.1"/>
    </source>
</evidence>
<keyword evidence="4" id="KW-1185">Reference proteome</keyword>
<name>A0ABR9P434_9ACTN</name>
<keyword evidence="2" id="KW-0472">Membrane</keyword>
<evidence type="ECO:0000256" key="2">
    <source>
        <dbReference type="SAM" id="Phobius"/>
    </source>
</evidence>
<organism evidence="3 4">
    <name type="scientific">Nocardiopsis coralli</name>
    <dbReference type="NCBI Taxonomy" id="2772213"/>
    <lineage>
        <taxon>Bacteria</taxon>
        <taxon>Bacillati</taxon>
        <taxon>Actinomycetota</taxon>
        <taxon>Actinomycetes</taxon>
        <taxon>Streptosporangiales</taxon>
        <taxon>Nocardiopsidaceae</taxon>
        <taxon>Nocardiopsis</taxon>
    </lineage>
</organism>